<name>A0A9N7TJC4_PLEPL</name>
<feature type="compositionally biased region" description="Polar residues" evidence="1">
    <location>
        <begin position="94"/>
        <end position="114"/>
    </location>
</feature>
<gene>
    <name evidence="2" type="ORF">PLEPLA_LOCUS1768</name>
</gene>
<evidence type="ECO:0000313" key="2">
    <source>
        <dbReference type="EMBL" id="CAB1414065.1"/>
    </source>
</evidence>
<reference evidence="2" key="1">
    <citation type="submission" date="2020-03" db="EMBL/GenBank/DDBJ databases">
        <authorList>
            <person name="Weist P."/>
        </authorList>
    </citation>
    <scope>NUCLEOTIDE SEQUENCE</scope>
</reference>
<dbReference type="Proteomes" id="UP001153269">
    <property type="component" value="Unassembled WGS sequence"/>
</dbReference>
<organism evidence="2 3">
    <name type="scientific">Pleuronectes platessa</name>
    <name type="common">European plaice</name>
    <dbReference type="NCBI Taxonomy" id="8262"/>
    <lineage>
        <taxon>Eukaryota</taxon>
        <taxon>Metazoa</taxon>
        <taxon>Chordata</taxon>
        <taxon>Craniata</taxon>
        <taxon>Vertebrata</taxon>
        <taxon>Euteleostomi</taxon>
        <taxon>Actinopterygii</taxon>
        <taxon>Neopterygii</taxon>
        <taxon>Teleostei</taxon>
        <taxon>Neoteleostei</taxon>
        <taxon>Acanthomorphata</taxon>
        <taxon>Carangaria</taxon>
        <taxon>Pleuronectiformes</taxon>
        <taxon>Pleuronectoidei</taxon>
        <taxon>Pleuronectidae</taxon>
        <taxon>Pleuronectes</taxon>
    </lineage>
</organism>
<sequence length="114" mass="12304">MEVSKAFNLDDDMVDGDLGDGVGVRGSSSSTNKKNQSFAALSETLLPQAELLRRSSQAGETAWIAGMKTAKTYQGSDWRVPHCEIHPQAEQELPSASASGHHNGRQTGMKSWTK</sequence>
<accession>A0A9N7TJC4</accession>
<keyword evidence="3" id="KW-1185">Reference proteome</keyword>
<protein>
    <submittedName>
        <fullName evidence="2">Uncharacterized protein</fullName>
    </submittedName>
</protein>
<dbReference type="AlphaFoldDB" id="A0A9N7TJC4"/>
<dbReference type="EMBL" id="CADEAL010000086">
    <property type="protein sequence ID" value="CAB1414065.1"/>
    <property type="molecule type" value="Genomic_DNA"/>
</dbReference>
<feature type="compositionally biased region" description="Acidic residues" evidence="1">
    <location>
        <begin position="9"/>
        <end position="18"/>
    </location>
</feature>
<evidence type="ECO:0000256" key="1">
    <source>
        <dbReference type="SAM" id="MobiDB-lite"/>
    </source>
</evidence>
<feature type="region of interest" description="Disordered" evidence="1">
    <location>
        <begin position="1"/>
        <end position="36"/>
    </location>
</feature>
<evidence type="ECO:0000313" key="3">
    <source>
        <dbReference type="Proteomes" id="UP001153269"/>
    </source>
</evidence>
<feature type="region of interest" description="Disordered" evidence="1">
    <location>
        <begin position="85"/>
        <end position="114"/>
    </location>
</feature>
<comment type="caution">
    <text evidence="2">The sequence shown here is derived from an EMBL/GenBank/DDBJ whole genome shotgun (WGS) entry which is preliminary data.</text>
</comment>
<proteinExistence type="predicted"/>